<feature type="region of interest" description="Disordered" evidence="1">
    <location>
        <begin position="130"/>
        <end position="156"/>
    </location>
</feature>
<gene>
    <name evidence="2" type="ORF">LPMP_332880</name>
</gene>
<dbReference type="Proteomes" id="UP000063063">
    <property type="component" value="Chromosome 33"/>
</dbReference>
<accession>A0A088RZZ7</accession>
<protein>
    <submittedName>
        <fullName evidence="2">Uncharacterized protein</fullName>
    </submittedName>
</protein>
<evidence type="ECO:0000313" key="2">
    <source>
        <dbReference type="EMBL" id="AIO01579.1"/>
    </source>
</evidence>
<proteinExistence type="predicted"/>
<sequence length="876" mass="95983">MYPNSTTLAAQALPIALSPVEVERTSYALGGYDTQPAHTSPVMDATLPGQQGGSALPFLRGAGGKNGRVPGAASGVSSLLHGAQATSPSSAYPPLVGPRTQLKSMTDGTRVNCECARHALSSRCGSRDLDSARMVRPRGTSGSDHADSGTLAAHPPVLQQPTYTSYAIHRVLPRVAHPYFTTDAQYLFQHHHTSRPDSSAHAYLPPQYALSGHTSKGHSLPLSVLYNAEDVLESLVYTPPTAVTTTHLSSRKPKACDNGAASLLRARAGLDFTLPPVAQPNTAVTAPLLLQHPHRPLPYQAASLRQVVSVTPPSGAQVQRELTETEFFRQPLEAPRTAPDPLLDFTAKAPMAVNQVLLPASSANIAVVPSTLSSFSLQLEKGSRAMVSATTQQRQPHALQTPTLASPNLCGSDDGRDASGGAALCLASMFTPFQQQLRRHYHNHPFGATLPMAATLGSSDMYNKRNVQRGTWVFVLARQECLARELLEAEETNEALRCLPASCTVWRTYYRPTSGSAEHGAACLASSTGSDTLTSSGVFTASTAALGTSCELFSALDDADASCVAPRETPPPHPCGVERKVGGGNDQALVTPPPHPAFAMAVYWLELLESILRGEVRTEEGDAFRSCLEKPCEYEQRLLSVGTLPLEQFLRSWIEIHRARKLHHVHQLAKMEDMEHEARTALYAASETLQRRFQLMRTALVEQEHHYRCTLELLWTQVAAWVGVVLLRLQEQVERFPLAFGSAMSRTRVCGRVTGLNRFSNLVEVEQAFRKTIRNEEIRQRVVFPTEFEMRVVCLMYEPRARKELLKREATERAVAHQVVNALQTHYSIREVEIEESIERQFWLTQLMHSGVDLVVVESTTLPHRLRDVALTEVEM</sequence>
<organism evidence="2 3">
    <name type="scientific">Leishmania panamensis</name>
    <dbReference type="NCBI Taxonomy" id="5679"/>
    <lineage>
        <taxon>Eukaryota</taxon>
        <taxon>Discoba</taxon>
        <taxon>Euglenozoa</taxon>
        <taxon>Kinetoplastea</taxon>
        <taxon>Metakinetoplastina</taxon>
        <taxon>Trypanosomatida</taxon>
        <taxon>Trypanosomatidae</taxon>
        <taxon>Leishmaniinae</taxon>
        <taxon>Leishmania</taxon>
        <taxon>Leishmania guyanensis species complex</taxon>
    </lineage>
</organism>
<dbReference type="eggNOG" id="ENOG502S8WP">
    <property type="taxonomic scope" value="Eukaryota"/>
</dbReference>
<dbReference type="RefSeq" id="XP_010702379.1">
    <property type="nucleotide sequence ID" value="XM_010704077.1"/>
</dbReference>
<reference evidence="2 3" key="1">
    <citation type="journal article" date="2015" name="Sci. Rep.">
        <title>The genome of Leishmania panamensis: insights into genomics of the L. (Viannia) subgenus.</title>
        <authorList>
            <person name="Llanes A."/>
            <person name="Restrepo C.M."/>
            <person name="Vecchio G.D."/>
            <person name="Anguizola F.J."/>
            <person name="Lleonart R."/>
        </authorList>
    </citation>
    <scope>NUCLEOTIDE SEQUENCE [LARGE SCALE GENOMIC DNA]</scope>
    <source>
        <strain evidence="2 3">MHOM/PA/94/PSC-1</strain>
    </source>
</reference>
<dbReference type="EMBL" id="CP009402">
    <property type="protein sequence ID" value="AIO01579.1"/>
    <property type="molecule type" value="Genomic_DNA"/>
</dbReference>
<keyword evidence="3" id="KW-1185">Reference proteome</keyword>
<dbReference type="VEuPathDB" id="TriTrypDB:LPAL13_330036800"/>
<dbReference type="AlphaFoldDB" id="A0A088RZZ7"/>
<evidence type="ECO:0000256" key="1">
    <source>
        <dbReference type="SAM" id="MobiDB-lite"/>
    </source>
</evidence>
<dbReference type="GeneID" id="22578441"/>
<dbReference type="VEuPathDB" id="TriTrypDB:LPMP_332880"/>
<dbReference type="OrthoDB" id="264300at2759"/>
<name>A0A088RZZ7_LEIPA</name>
<dbReference type="KEGG" id="lpan:LPMP_332880"/>
<evidence type="ECO:0000313" key="3">
    <source>
        <dbReference type="Proteomes" id="UP000063063"/>
    </source>
</evidence>